<organism evidence="1 2">
    <name type="scientific">Halocalculus aciditolerans</name>
    <dbReference type="NCBI Taxonomy" id="1383812"/>
    <lineage>
        <taxon>Archaea</taxon>
        <taxon>Methanobacteriati</taxon>
        <taxon>Methanobacteriota</taxon>
        <taxon>Stenosarchaea group</taxon>
        <taxon>Halobacteria</taxon>
        <taxon>Halobacteriales</taxon>
        <taxon>Halobacteriaceae</taxon>
        <taxon>Halocalculus</taxon>
    </lineage>
</organism>
<name>A0A830FI64_9EURY</name>
<keyword evidence="2" id="KW-1185">Reference proteome</keyword>
<dbReference type="AlphaFoldDB" id="A0A830FI64"/>
<dbReference type="RefSeq" id="WP_188977625.1">
    <property type="nucleotide sequence ID" value="NZ_BMPG01000002.1"/>
</dbReference>
<reference evidence="1" key="2">
    <citation type="submission" date="2020-09" db="EMBL/GenBank/DDBJ databases">
        <authorList>
            <person name="Sun Q."/>
            <person name="Ohkuma M."/>
        </authorList>
    </citation>
    <scope>NUCLEOTIDE SEQUENCE</scope>
    <source>
        <strain evidence="1">JCM 19596</strain>
    </source>
</reference>
<dbReference type="Proteomes" id="UP000607197">
    <property type="component" value="Unassembled WGS sequence"/>
</dbReference>
<gene>
    <name evidence="1" type="ORF">GCM10009039_15570</name>
</gene>
<reference evidence="1" key="1">
    <citation type="journal article" date="2014" name="Int. J. Syst. Evol. Microbiol.">
        <title>Complete genome sequence of Corynebacterium casei LMG S-19264T (=DSM 44701T), isolated from a smear-ripened cheese.</title>
        <authorList>
            <consortium name="US DOE Joint Genome Institute (JGI-PGF)"/>
            <person name="Walter F."/>
            <person name="Albersmeier A."/>
            <person name="Kalinowski J."/>
            <person name="Ruckert C."/>
        </authorList>
    </citation>
    <scope>NUCLEOTIDE SEQUENCE</scope>
    <source>
        <strain evidence="1">JCM 19596</strain>
    </source>
</reference>
<sequence length="65" mass="6730">MSSEPSGSGLSDLFVEVTGTDEVVEEQVEAQKRVSEDDVDVAAAADDGLQDAVANGNDDLAAQFD</sequence>
<evidence type="ECO:0000313" key="1">
    <source>
        <dbReference type="EMBL" id="GGL58229.1"/>
    </source>
</evidence>
<accession>A0A830FI64</accession>
<evidence type="ECO:0000313" key="2">
    <source>
        <dbReference type="Proteomes" id="UP000607197"/>
    </source>
</evidence>
<proteinExistence type="predicted"/>
<dbReference type="EMBL" id="BMPG01000002">
    <property type="protein sequence ID" value="GGL58229.1"/>
    <property type="molecule type" value="Genomic_DNA"/>
</dbReference>
<comment type="caution">
    <text evidence="1">The sequence shown here is derived from an EMBL/GenBank/DDBJ whole genome shotgun (WGS) entry which is preliminary data.</text>
</comment>
<protein>
    <submittedName>
        <fullName evidence="1">Uncharacterized protein</fullName>
    </submittedName>
</protein>